<proteinExistence type="inferred from homology"/>
<dbReference type="Proteomes" id="UP000031586">
    <property type="component" value="Unassembled WGS sequence"/>
</dbReference>
<dbReference type="Gene3D" id="1.10.4080.10">
    <property type="entry name" value="ADP-ribosylation/Crystallin J1"/>
    <property type="match status" value="1"/>
</dbReference>
<dbReference type="RefSeq" id="WP_020197677.1">
    <property type="nucleotide sequence ID" value="NZ_BAOH01000133.1"/>
</dbReference>
<dbReference type="InterPro" id="IPR050792">
    <property type="entry name" value="ADP-ribosylglycohydrolase"/>
</dbReference>
<feature type="region of interest" description="Disordered" evidence="4">
    <location>
        <begin position="448"/>
        <end position="468"/>
    </location>
</feature>
<feature type="binding site" evidence="3">
    <location>
        <position position="72"/>
    </location>
    <ligand>
        <name>Mg(2+)</name>
        <dbReference type="ChEBI" id="CHEBI:18420"/>
        <label>1</label>
    </ligand>
</feature>
<evidence type="ECO:0000256" key="3">
    <source>
        <dbReference type="PIRSR" id="PIRSR605502-1"/>
    </source>
</evidence>
<dbReference type="SUPFAM" id="SSF101478">
    <property type="entry name" value="ADP-ribosylglycohydrolase"/>
    <property type="match status" value="1"/>
</dbReference>
<dbReference type="GO" id="GO:0016787">
    <property type="term" value="F:hydrolase activity"/>
    <property type="evidence" value="ECO:0007669"/>
    <property type="project" value="UniProtKB-KW"/>
</dbReference>
<keyword evidence="3" id="KW-0460">Magnesium</keyword>
<dbReference type="GO" id="GO:0046872">
    <property type="term" value="F:metal ion binding"/>
    <property type="evidence" value="ECO:0007669"/>
    <property type="project" value="UniProtKB-KW"/>
</dbReference>
<protein>
    <recommendedName>
        <fullName evidence="7">ADP-ribosylglycohydrolase</fullName>
    </recommendedName>
</protein>
<evidence type="ECO:0008006" key="7">
    <source>
        <dbReference type="Google" id="ProtNLM"/>
    </source>
</evidence>
<comment type="similarity">
    <text evidence="1">Belongs to the ADP-ribosylglycohydrolase family.</text>
</comment>
<name>A0A0C1ZHV2_9VIBR</name>
<dbReference type="PATRIC" id="fig|1229493.5.peg.1631"/>
<evidence type="ECO:0000256" key="4">
    <source>
        <dbReference type="SAM" id="MobiDB-lite"/>
    </source>
</evidence>
<feature type="binding site" evidence="3">
    <location>
        <position position="328"/>
    </location>
    <ligand>
        <name>Mg(2+)</name>
        <dbReference type="ChEBI" id="CHEBI:18420"/>
        <label>1</label>
    </ligand>
</feature>
<keyword evidence="3" id="KW-0479">Metal-binding</keyword>
<evidence type="ECO:0000313" key="6">
    <source>
        <dbReference type="Proteomes" id="UP000031586"/>
    </source>
</evidence>
<evidence type="ECO:0000313" key="5">
    <source>
        <dbReference type="EMBL" id="KIF52741.1"/>
    </source>
</evidence>
<feature type="binding site" evidence="3">
    <location>
        <position position="70"/>
    </location>
    <ligand>
        <name>Mg(2+)</name>
        <dbReference type="ChEBI" id="CHEBI:18420"/>
        <label>1</label>
    </ligand>
</feature>
<comment type="cofactor">
    <cofactor evidence="3">
        <name>Mg(2+)</name>
        <dbReference type="ChEBI" id="CHEBI:18420"/>
    </cofactor>
    <text evidence="3">Binds 2 magnesium ions per subunit.</text>
</comment>
<feature type="binding site" evidence="3">
    <location>
        <position position="327"/>
    </location>
    <ligand>
        <name>Mg(2+)</name>
        <dbReference type="ChEBI" id="CHEBI:18420"/>
        <label>1</label>
    </ligand>
</feature>
<keyword evidence="2" id="KW-0378">Hydrolase</keyword>
<evidence type="ECO:0000256" key="1">
    <source>
        <dbReference type="ARBA" id="ARBA00010702"/>
    </source>
</evidence>
<feature type="compositionally biased region" description="Low complexity" evidence="4">
    <location>
        <begin position="450"/>
        <end position="467"/>
    </location>
</feature>
<organism evidence="5 6">
    <name type="scientific">Vibrio owensii CAIM 1854 = LMG 25443</name>
    <dbReference type="NCBI Taxonomy" id="1229493"/>
    <lineage>
        <taxon>Bacteria</taxon>
        <taxon>Pseudomonadati</taxon>
        <taxon>Pseudomonadota</taxon>
        <taxon>Gammaproteobacteria</taxon>
        <taxon>Vibrionales</taxon>
        <taxon>Vibrionaceae</taxon>
        <taxon>Vibrio</taxon>
    </lineage>
</organism>
<feature type="binding site" evidence="3">
    <location>
        <position position="325"/>
    </location>
    <ligand>
        <name>Mg(2+)</name>
        <dbReference type="ChEBI" id="CHEBI:18420"/>
        <label>1</label>
    </ligand>
</feature>
<dbReference type="Pfam" id="PF03747">
    <property type="entry name" value="ADP_ribosyl_GH"/>
    <property type="match status" value="1"/>
</dbReference>
<feature type="binding site" evidence="3">
    <location>
        <position position="71"/>
    </location>
    <ligand>
        <name>Mg(2+)</name>
        <dbReference type="ChEBI" id="CHEBI:18420"/>
        <label>1</label>
    </ligand>
</feature>
<dbReference type="InterPro" id="IPR005502">
    <property type="entry name" value="Ribosyl_crysJ1"/>
</dbReference>
<dbReference type="InterPro" id="IPR036705">
    <property type="entry name" value="Ribosyl_crysJ1_sf"/>
</dbReference>
<accession>A0A0C1ZHV2</accession>
<sequence>MSTSRHQATLRSALWAAYGDALGFMTELAKDKQGVKHRTGREKVTELLPWRRMIGGIYGASVELCSGCYSDDTQLRLSTSRAINKYGFFDVEAFAKFELTVWQSYALGAGRGTKAATQSLTQKNRNWFNNFYAIKNSDYTNGGGNGAAMRIQPHVWAAQTLSNAESFLIDVVKNSITTHGHPRGIAGAVFHAAALASLLNGNSVTYDQLKQIAVSCQDIPKLILSDDYLSSMWLPEWEEKSAVDIQTAFKIVSDELLVDLSIVEPWVNSDALAYDSLITSLQLDKPDLRGSGTKTALIASLLTLKLPNIHIQDILVEIVNNIDTDTDTIATMFGALGGVITSDLPSEEVQDQAYIQQDAERLYWLSQGKEFEGFVYPNLTQWSPERSAISNTTLENNIYNLNGFGQIVPKGKPFNGRQKSFSYQWFDVVLSGFQVLLKIKRQDALDYDSDNNSIPSQSDSQSESVENAVLTRAPRQESLQFDFPQDNARNDISIDSLTKEAIQSQFNPQVIGEHILLLSQKRELAIESVISYSSIVAKAKISRDQKINHR</sequence>
<reference evidence="5 6" key="1">
    <citation type="submission" date="2014-07" db="EMBL/GenBank/DDBJ databases">
        <title>Unique and conserved regions in Vibrio harveyi and related species in comparison with the shrimp pathogen Vibrio harveyi CAIM 1792.</title>
        <authorList>
            <person name="Espinoza-Valles I."/>
            <person name="Vora G."/>
            <person name="Leekitcharoenphon P."/>
            <person name="Ussery D."/>
            <person name="Hoj L."/>
            <person name="Gomez-Gil B."/>
        </authorList>
    </citation>
    <scope>NUCLEOTIDE SEQUENCE [LARGE SCALE GENOMIC DNA]</scope>
    <source>
        <strain evidence="6">CAIM 1854 / LMG 25443</strain>
    </source>
</reference>
<dbReference type="PANTHER" id="PTHR16222:SF24">
    <property type="entry name" value="ADP-RIBOSYLHYDROLASE ARH3"/>
    <property type="match status" value="1"/>
</dbReference>
<dbReference type="AlphaFoldDB" id="A0A0C1ZHV2"/>
<comment type="caution">
    <text evidence="5">The sequence shown here is derived from an EMBL/GenBank/DDBJ whole genome shotgun (WGS) entry which is preliminary data.</text>
</comment>
<dbReference type="PANTHER" id="PTHR16222">
    <property type="entry name" value="ADP-RIBOSYLGLYCOHYDROLASE"/>
    <property type="match status" value="1"/>
</dbReference>
<dbReference type="EMBL" id="JPRD01000019">
    <property type="protein sequence ID" value="KIF52741.1"/>
    <property type="molecule type" value="Genomic_DNA"/>
</dbReference>
<evidence type="ECO:0000256" key="2">
    <source>
        <dbReference type="ARBA" id="ARBA00022801"/>
    </source>
</evidence>
<gene>
    <name evidence="5" type="ORF">H735_12610</name>
</gene>